<organism evidence="1 2">
    <name type="scientific">Exophiala viscosa</name>
    <dbReference type="NCBI Taxonomy" id="2486360"/>
    <lineage>
        <taxon>Eukaryota</taxon>
        <taxon>Fungi</taxon>
        <taxon>Dikarya</taxon>
        <taxon>Ascomycota</taxon>
        <taxon>Pezizomycotina</taxon>
        <taxon>Eurotiomycetes</taxon>
        <taxon>Chaetothyriomycetidae</taxon>
        <taxon>Chaetothyriales</taxon>
        <taxon>Herpotrichiellaceae</taxon>
        <taxon>Exophiala</taxon>
    </lineage>
</organism>
<keyword evidence="2" id="KW-1185">Reference proteome</keyword>
<dbReference type="EMBL" id="MU404358">
    <property type="protein sequence ID" value="KAI1610250.1"/>
    <property type="molecule type" value="Genomic_DNA"/>
</dbReference>
<dbReference type="Proteomes" id="UP001203852">
    <property type="component" value="Unassembled WGS sequence"/>
</dbReference>
<reference evidence="1" key="1">
    <citation type="journal article" date="2022" name="bioRxiv">
        <title>Deciphering the potential niche of two novel black yeast fungi from a biological soil crust based on their genomes, phenotypes, and melanin regulation.</title>
        <authorList>
            <consortium name="DOE Joint Genome Institute"/>
            <person name="Carr E.C."/>
            <person name="Barton Q."/>
            <person name="Grambo S."/>
            <person name="Sullivan M."/>
            <person name="Renfro C.M."/>
            <person name="Kuo A."/>
            <person name="Pangilinan J."/>
            <person name="Lipzen A."/>
            <person name="Keymanesh K."/>
            <person name="Savage E."/>
            <person name="Barry K."/>
            <person name="Grigoriev I.V."/>
            <person name="Riekhof W.R."/>
            <person name="Harris S.S."/>
        </authorList>
    </citation>
    <scope>NUCLEOTIDE SEQUENCE</scope>
    <source>
        <strain evidence="1">JF 03-4F</strain>
    </source>
</reference>
<evidence type="ECO:0000313" key="2">
    <source>
        <dbReference type="Proteomes" id="UP001203852"/>
    </source>
</evidence>
<accession>A0AAN6DT01</accession>
<dbReference type="AlphaFoldDB" id="A0AAN6DT01"/>
<proteinExistence type="predicted"/>
<sequence>MTESDGLVLFPVCGAGLVLFGADLCSFKQLPDRLHQAWLETLARTMPPWLGLDLPRRFHGFSCCFSLSGVSVYRISWYTRLQTTRSASQGQSLTILPNIGRIRKVFHAHRDFKQKTMAAVPFRDFGHRRSQSHVQSET</sequence>
<protein>
    <submittedName>
        <fullName evidence="1">Uncharacterized protein</fullName>
    </submittedName>
</protein>
<gene>
    <name evidence="1" type="ORF">EDD36DRAFT_421337</name>
</gene>
<comment type="caution">
    <text evidence="1">The sequence shown here is derived from an EMBL/GenBank/DDBJ whole genome shotgun (WGS) entry which is preliminary data.</text>
</comment>
<name>A0AAN6DT01_9EURO</name>
<evidence type="ECO:0000313" key="1">
    <source>
        <dbReference type="EMBL" id="KAI1610250.1"/>
    </source>
</evidence>